<feature type="non-terminal residue" evidence="2">
    <location>
        <position position="109"/>
    </location>
</feature>
<reference evidence="2" key="1">
    <citation type="submission" date="2020-10" db="EMBL/GenBank/DDBJ databases">
        <authorList>
            <person name="Gilroy R."/>
        </authorList>
    </citation>
    <scope>NUCLEOTIDE SEQUENCE</scope>
    <source>
        <strain evidence="2">CHK195-4489</strain>
    </source>
</reference>
<dbReference type="PANTHER" id="PTHR11468:SF3">
    <property type="entry name" value="GLYCOGEN PHOSPHORYLASE, LIVER FORM"/>
    <property type="match status" value="1"/>
</dbReference>
<protein>
    <submittedName>
        <fullName evidence="2">Glycogen phosphorylase</fullName>
    </submittedName>
</protein>
<sequence length="109" mass="12750">MNLDKEKFIKDYKRKMISLYRESVEDVGDTLKYLALGSLLMDYMAGAWHDTDVKYETEKRKQVFYFSMEFLIGRLMDAALINLGIKTVVEEGLRELGTELSRLEEIEPD</sequence>
<dbReference type="AlphaFoldDB" id="A0A9D1IAN2"/>
<dbReference type="EMBL" id="DVMM01000146">
    <property type="protein sequence ID" value="HIU30030.1"/>
    <property type="molecule type" value="Genomic_DNA"/>
</dbReference>
<dbReference type="Gene3D" id="3.40.50.2000">
    <property type="entry name" value="Glycogen Phosphorylase B"/>
    <property type="match status" value="1"/>
</dbReference>
<dbReference type="GO" id="GO:0008184">
    <property type="term" value="F:glycogen phosphorylase activity"/>
    <property type="evidence" value="ECO:0007669"/>
    <property type="project" value="InterPro"/>
</dbReference>
<accession>A0A9D1IAN2</accession>
<dbReference type="GO" id="GO:0005980">
    <property type="term" value="P:glycogen catabolic process"/>
    <property type="evidence" value="ECO:0007669"/>
    <property type="project" value="TreeGrafter"/>
</dbReference>
<reference evidence="2" key="2">
    <citation type="journal article" date="2021" name="PeerJ">
        <title>Extensive microbial diversity within the chicken gut microbiome revealed by metagenomics and culture.</title>
        <authorList>
            <person name="Gilroy R."/>
            <person name="Ravi A."/>
            <person name="Getino M."/>
            <person name="Pursley I."/>
            <person name="Horton D.L."/>
            <person name="Alikhan N.F."/>
            <person name="Baker D."/>
            <person name="Gharbi K."/>
            <person name="Hall N."/>
            <person name="Watson M."/>
            <person name="Adriaenssens E.M."/>
            <person name="Foster-Nyarko E."/>
            <person name="Jarju S."/>
            <person name="Secka A."/>
            <person name="Antonio M."/>
            <person name="Oren A."/>
            <person name="Chaudhuri R.R."/>
            <person name="La Ragione R."/>
            <person name="Hildebrand F."/>
            <person name="Pallen M.J."/>
        </authorList>
    </citation>
    <scope>NUCLEOTIDE SEQUENCE</scope>
    <source>
        <strain evidence="2">CHK195-4489</strain>
    </source>
</reference>
<comment type="caution">
    <text evidence="2">The sequence shown here is derived from an EMBL/GenBank/DDBJ whole genome shotgun (WGS) entry which is preliminary data.</text>
</comment>
<proteinExistence type="inferred from homology"/>
<dbReference type="SUPFAM" id="SSF53756">
    <property type="entry name" value="UDP-Glycosyltransferase/glycogen phosphorylase"/>
    <property type="match status" value="1"/>
</dbReference>
<dbReference type="PANTHER" id="PTHR11468">
    <property type="entry name" value="GLYCOGEN PHOSPHORYLASE"/>
    <property type="match status" value="1"/>
</dbReference>
<dbReference type="Proteomes" id="UP000824089">
    <property type="component" value="Unassembled WGS sequence"/>
</dbReference>
<comment type="similarity">
    <text evidence="1">Belongs to the glycogen phosphorylase family.</text>
</comment>
<evidence type="ECO:0000313" key="3">
    <source>
        <dbReference type="Proteomes" id="UP000824089"/>
    </source>
</evidence>
<dbReference type="GO" id="GO:0030170">
    <property type="term" value="F:pyridoxal phosphate binding"/>
    <property type="evidence" value="ECO:0007669"/>
    <property type="project" value="TreeGrafter"/>
</dbReference>
<name>A0A9D1IAN2_9CLOT</name>
<organism evidence="2 3">
    <name type="scientific">Candidatus Egerieisoma faecipullorum</name>
    <dbReference type="NCBI Taxonomy" id="2840963"/>
    <lineage>
        <taxon>Bacteria</taxon>
        <taxon>Bacillati</taxon>
        <taxon>Bacillota</taxon>
        <taxon>Clostridia</taxon>
        <taxon>Eubacteriales</taxon>
        <taxon>Clostridiaceae</taxon>
        <taxon>Clostridiaceae incertae sedis</taxon>
        <taxon>Candidatus Egerieisoma</taxon>
    </lineage>
</organism>
<dbReference type="InterPro" id="IPR000811">
    <property type="entry name" value="Glyco_trans_35"/>
</dbReference>
<gene>
    <name evidence="2" type="ORF">IAD50_07035</name>
</gene>
<dbReference type="GO" id="GO:0005737">
    <property type="term" value="C:cytoplasm"/>
    <property type="evidence" value="ECO:0007669"/>
    <property type="project" value="TreeGrafter"/>
</dbReference>
<evidence type="ECO:0000313" key="2">
    <source>
        <dbReference type="EMBL" id="HIU30030.1"/>
    </source>
</evidence>
<evidence type="ECO:0000256" key="1">
    <source>
        <dbReference type="ARBA" id="ARBA00006047"/>
    </source>
</evidence>